<protein>
    <submittedName>
        <fullName evidence="2">DUF2784 domain-containing protein</fullName>
    </submittedName>
</protein>
<evidence type="ECO:0000313" key="3">
    <source>
        <dbReference type="Proteomes" id="UP000267464"/>
    </source>
</evidence>
<dbReference type="EMBL" id="QUSW01000007">
    <property type="protein sequence ID" value="RQP22463.1"/>
    <property type="molecule type" value="Genomic_DNA"/>
</dbReference>
<dbReference type="Pfam" id="PF10861">
    <property type="entry name" value="DUF2784"/>
    <property type="match status" value="1"/>
</dbReference>
<accession>A0A3N7HLL5</accession>
<reference evidence="2 3" key="1">
    <citation type="submission" date="2018-08" db="EMBL/GenBank/DDBJ databases">
        <authorList>
            <person name="Khan S.A."/>
            <person name="Jeon C.O."/>
            <person name="Chun B.H."/>
            <person name="Jeong S.E."/>
        </authorList>
    </citation>
    <scope>NUCLEOTIDE SEQUENCE [LARGE SCALE GENOMIC DNA]</scope>
    <source>
        <strain evidence="2 3">S-16</strain>
    </source>
</reference>
<keyword evidence="1" id="KW-0472">Membrane</keyword>
<comment type="caution">
    <text evidence="2">The sequence shown here is derived from an EMBL/GenBank/DDBJ whole genome shotgun (WGS) entry which is preliminary data.</text>
</comment>
<reference evidence="2 3" key="2">
    <citation type="submission" date="2018-12" db="EMBL/GenBank/DDBJ databases">
        <title>Rhizobacter gummiphilus sp. nov., a rubber-degrading bacterium isolated from the soil of a botanical garden in Japan.</title>
        <authorList>
            <person name="Shunsuke S.S."/>
        </authorList>
    </citation>
    <scope>NUCLEOTIDE SEQUENCE [LARGE SCALE GENOMIC DNA]</scope>
    <source>
        <strain evidence="2 3">S-16</strain>
    </source>
</reference>
<dbReference type="RefSeq" id="WP_124542685.1">
    <property type="nucleotide sequence ID" value="NZ_QUSW01000007.1"/>
</dbReference>
<name>A0A3N7HLL5_9BURK</name>
<proteinExistence type="predicted"/>
<dbReference type="OrthoDB" id="370375at2"/>
<dbReference type="Proteomes" id="UP000267464">
    <property type="component" value="Unassembled WGS sequence"/>
</dbReference>
<keyword evidence="3" id="KW-1185">Reference proteome</keyword>
<feature type="transmembrane region" description="Helical" evidence="1">
    <location>
        <begin position="102"/>
        <end position="123"/>
    </location>
</feature>
<evidence type="ECO:0000313" key="2">
    <source>
        <dbReference type="EMBL" id="RQP22463.1"/>
    </source>
</evidence>
<gene>
    <name evidence="2" type="ORF">DZC73_22740</name>
</gene>
<dbReference type="InterPro" id="IPR021218">
    <property type="entry name" value="DUF2784"/>
</dbReference>
<feature type="transmembrane region" description="Helical" evidence="1">
    <location>
        <begin position="42"/>
        <end position="63"/>
    </location>
</feature>
<evidence type="ECO:0000256" key="1">
    <source>
        <dbReference type="SAM" id="Phobius"/>
    </source>
</evidence>
<dbReference type="AlphaFoldDB" id="A0A3N7HLL5"/>
<sequence length="140" mass="15643">MPYELLANAVLTLHTALVLFVVAGLVIIVAGNLLGWRWVNALWFRLLHIGTIGIVVAESWLGIECPLTTLERWLRVQAHATSYQGSFIEHWLQAVLFWSAPAWVFTVAYTVFALAVAAAWWFFPPRVGLRAPRAAVDAEC</sequence>
<keyword evidence="1" id="KW-0812">Transmembrane</keyword>
<organism evidence="2 3">
    <name type="scientific">Piscinibacter terrae</name>
    <dbReference type="NCBI Taxonomy" id="2496871"/>
    <lineage>
        <taxon>Bacteria</taxon>
        <taxon>Pseudomonadati</taxon>
        <taxon>Pseudomonadota</taxon>
        <taxon>Betaproteobacteria</taxon>
        <taxon>Burkholderiales</taxon>
        <taxon>Sphaerotilaceae</taxon>
        <taxon>Piscinibacter</taxon>
    </lineage>
</organism>
<feature type="transmembrane region" description="Helical" evidence="1">
    <location>
        <begin position="6"/>
        <end position="30"/>
    </location>
</feature>
<keyword evidence="1" id="KW-1133">Transmembrane helix</keyword>